<dbReference type="PANTHER" id="PTHR42879:SF6">
    <property type="entry name" value="NADPH-DEPENDENT REDUCTASE BACG"/>
    <property type="match status" value="1"/>
</dbReference>
<dbReference type="InterPro" id="IPR002347">
    <property type="entry name" value="SDR_fam"/>
</dbReference>
<gene>
    <name evidence="2" type="ORF">UFOPK1493_00436</name>
</gene>
<dbReference type="InterPro" id="IPR036291">
    <property type="entry name" value="NAD(P)-bd_dom_sf"/>
</dbReference>
<evidence type="ECO:0000313" key="2">
    <source>
        <dbReference type="EMBL" id="CAB4542900.1"/>
    </source>
</evidence>
<organism evidence="2">
    <name type="scientific">freshwater metagenome</name>
    <dbReference type="NCBI Taxonomy" id="449393"/>
    <lineage>
        <taxon>unclassified sequences</taxon>
        <taxon>metagenomes</taxon>
        <taxon>ecological metagenomes</taxon>
    </lineage>
</organism>
<evidence type="ECO:0000256" key="1">
    <source>
        <dbReference type="ARBA" id="ARBA00006484"/>
    </source>
</evidence>
<sequence>MTHAGVSDVYRHRMPTNTSGRLAGRRILVTSADTYMGPAIAQLFRDEGADLVADTGDLIGPDEPRELIERCGELDAIVANLDLPAYGAGTVDIEDEPWLAGFDAMVHPLMRLVRAAAPRMIERGSGSIVAVTSSSPLRRMTPHAIAYVAARAAQNAYVRSAGHDLAKHGVRLNAIAQNFVANDTYYPPETLANPRFQERLQREVPARRIGRPEETAELALFLVGETSSFLFGQVISHDGGWS</sequence>
<dbReference type="PRINTS" id="PR00081">
    <property type="entry name" value="GDHRDH"/>
</dbReference>
<proteinExistence type="inferred from homology"/>
<dbReference type="SUPFAM" id="SSF51735">
    <property type="entry name" value="NAD(P)-binding Rossmann-fold domains"/>
    <property type="match status" value="1"/>
</dbReference>
<dbReference type="InterPro" id="IPR050259">
    <property type="entry name" value="SDR"/>
</dbReference>
<dbReference type="EMBL" id="CAEZSR010000008">
    <property type="protein sequence ID" value="CAB4542900.1"/>
    <property type="molecule type" value="Genomic_DNA"/>
</dbReference>
<comment type="similarity">
    <text evidence="1">Belongs to the short-chain dehydrogenases/reductases (SDR) family.</text>
</comment>
<dbReference type="Gene3D" id="3.40.50.720">
    <property type="entry name" value="NAD(P)-binding Rossmann-like Domain"/>
    <property type="match status" value="1"/>
</dbReference>
<accession>A0A6J6BUN5</accession>
<reference evidence="2" key="1">
    <citation type="submission" date="2020-05" db="EMBL/GenBank/DDBJ databases">
        <authorList>
            <person name="Chiriac C."/>
            <person name="Salcher M."/>
            <person name="Ghai R."/>
            <person name="Kavagutti S V."/>
        </authorList>
    </citation>
    <scope>NUCLEOTIDE SEQUENCE</scope>
</reference>
<name>A0A6J6BUN5_9ZZZZ</name>
<protein>
    <submittedName>
        <fullName evidence="2">Unannotated protein</fullName>
    </submittedName>
</protein>
<dbReference type="Pfam" id="PF13561">
    <property type="entry name" value="adh_short_C2"/>
    <property type="match status" value="1"/>
</dbReference>
<dbReference type="PANTHER" id="PTHR42879">
    <property type="entry name" value="3-OXOACYL-(ACYL-CARRIER-PROTEIN) REDUCTASE"/>
    <property type="match status" value="1"/>
</dbReference>
<dbReference type="AlphaFoldDB" id="A0A6J6BUN5"/>